<evidence type="ECO:0000313" key="1">
    <source>
        <dbReference type="EMBL" id="CAG8531186.1"/>
    </source>
</evidence>
<dbReference type="AlphaFoldDB" id="A0A9N9AFG2"/>
<comment type="caution">
    <text evidence="1">The sequence shown here is derived from an EMBL/GenBank/DDBJ whole genome shotgun (WGS) entry which is preliminary data.</text>
</comment>
<name>A0A9N9AFG2_9GLOM</name>
<dbReference type="Proteomes" id="UP000789570">
    <property type="component" value="Unassembled WGS sequence"/>
</dbReference>
<protein>
    <submittedName>
        <fullName evidence="1">11071_t:CDS:1</fullName>
    </submittedName>
</protein>
<proteinExistence type="predicted"/>
<organism evidence="1 2">
    <name type="scientific">Funneliformis caledonium</name>
    <dbReference type="NCBI Taxonomy" id="1117310"/>
    <lineage>
        <taxon>Eukaryota</taxon>
        <taxon>Fungi</taxon>
        <taxon>Fungi incertae sedis</taxon>
        <taxon>Mucoromycota</taxon>
        <taxon>Glomeromycotina</taxon>
        <taxon>Glomeromycetes</taxon>
        <taxon>Glomerales</taxon>
        <taxon>Glomeraceae</taxon>
        <taxon>Funneliformis</taxon>
    </lineage>
</organism>
<dbReference type="EMBL" id="CAJVPQ010001084">
    <property type="protein sequence ID" value="CAG8531186.1"/>
    <property type="molecule type" value="Genomic_DNA"/>
</dbReference>
<sequence length="54" mass="5873">MNPTEVISILVAPVSDLNATTSSQNVTETPSRPTDQCCIIPVVRPGCRHLFSEF</sequence>
<keyword evidence="2" id="KW-1185">Reference proteome</keyword>
<evidence type="ECO:0000313" key="2">
    <source>
        <dbReference type="Proteomes" id="UP000789570"/>
    </source>
</evidence>
<accession>A0A9N9AFG2</accession>
<reference evidence="1" key="1">
    <citation type="submission" date="2021-06" db="EMBL/GenBank/DDBJ databases">
        <authorList>
            <person name="Kallberg Y."/>
            <person name="Tangrot J."/>
            <person name="Rosling A."/>
        </authorList>
    </citation>
    <scope>NUCLEOTIDE SEQUENCE</scope>
    <source>
        <strain evidence="1">UK204</strain>
    </source>
</reference>
<gene>
    <name evidence="1" type="ORF">FCALED_LOCUS5183</name>
</gene>